<reference evidence="2" key="1">
    <citation type="submission" date="2021-06" db="EMBL/GenBank/DDBJ databases">
        <authorList>
            <person name="Kallberg Y."/>
            <person name="Tangrot J."/>
            <person name="Rosling A."/>
        </authorList>
    </citation>
    <scope>NUCLEOTIDE SEQUENCE</scope>
    <source>
        <strain evidence="2">MT106</strain>
    </source>
</reference>
<organism evidence="2 3">
    <name type="scientific">Ambispora gerdemannii</name>
    <dbReference type="NCBI Taxonomy" id="144530"/>
    <lineage>
        <taxon>Eukaryota</taxon>
        <taxon>Fungi</taxon>
        <taxon>Fungi incertae sedis</taxon>
        <taxon>Mucoromycota</taxon>
        <taxon>Glomeromycotina</taxon>
        <taxon>Glomeromycetes</taxon>
        <taxon>Archaeosporales</taxon>
        <taxon>Ambisporaceae</taxon>
        <taxon>Ambispora</taxon>
    </lineage>
</organism>
<evidence type="ECO:0000313" key="3">
    <source>
        <dbReference type="Proteomes" id="UP000789831"/>
    </source>
</evidence>
<protein>
    <submittedName>
        <fullName evidence="2">3465_t:CDS:1</fullName>
    </submittedName>
</protein>
<name>A0A9N9DKG6_9GLOM</name>
<comment type="caution">
    <text evidence="2">The sequence shown here is derived from an EMBL/GenBank/DDBJ whole genome shotgun (WGS) entry which is preliminary data.</text>
</comment>
<proteinExistence type="predicted"/>
<accession>A0A9N9DKG6</accession>
<keyword evidence="3" id="KW-1185">Reference proteome</keyword>
<dbReference type="Proteomes" id="UP000789831">
    <property type="component" value="Unassembled WGS sequence"/>
</dbReference>
<dbReference type="EMBL" id="CAJVPL010004125">
    <property type="protein sequence ID" value="CAG8643292.1"/>
    <property type="molecule type" value="Genomic_DNA"/>
</dbReference>
<evidence type="ECO:0000313" key="2">
    <source>
        <dbReference type="EMBL" id="CAG8643292.1"/>
    </source>
</evidence>
<feature type="non-terminal residue" evidence="2">
    <location>
        <position position="1"/>
    </location>
</feature>
<gene>
    <name evidence="2" type="ORF">AGERDE_LOCUS11076</name>
</gene>
<feature type="region of interest" description="Disordered" evidence="1">
    <location>
        <begin position="65"/>
        <end position="86"/>
    </location>
</feature>
<sequence length="86" mass="9846">MADKKTIHIKKQELKEVKIGKKEDGKEIVMDIKIEKDSQDANFDKLEKGQLSNDMIEINFKLPKDIDFGGDKSEKPSDKTLSTDKH</sequence>
<dbReference type="AlphaFoldDB" id="A0A9N9DKG6"/>
<evidence type="ECO:0000256" key="1">
    <source>
        <dbReference type="SAM" id="MobiDB-lite"/>
    </source>
</evidence>